<dbReference type="Proteomes" id="UP000011529">
    <property type="component" value="Unassembled WGS sequence"/>
</dbReference>
<feature type="transmembrane region" description="Helical" evidence="1">
    <location>
        <begin position="49"/>
        <end position="75"/>
    </location>
</feature>
<dbReference type="EMBL" id="ANMO01000016">
    <property type="protein sequence ID" value="EMB18951.1"/>
    <property type="molecule type" value="Genomic_DNA"/>
</dbReference>
<keyword evidence="1" id="KW-0472">Membrane</keyword>
<reference evidence="2" key="2">
    <citation type="journal article" date="2013" name="Mar. Genomics">
        <title>Expression of sulfatases in Rhodopirellula baltica and the diversity of sulfatases in the genus Rhodopirellula.</title>
        <authorList>
            <person name="Wegner C.E."/>
            <person name="Richter-Heitmann T."/>
            <person name="Klindworth A."/>
            <person name="Klockow C."/>
            <person name="Richter M."/>
            <person name="Achstetter T."/>
            <person name="Glockner F.O."/>
            <person name="Harder J."/>
        </authorList>
    </citation>
    <scope>NUCLEOTIDE SEQUENCE [LARGE SCALE GENOMIC DNA]</scope>
    <source>
        <strain evidence="2">6C</strain>
    </source>
</reference>
<proteinExistence type="predicted"/>
<dbReference type="AlphaFoldDB" id="M2A9P2"/>
<keyword evidence="1" id="KW-1133">Transmembrane helix</keyword>
<name>M2A9P2_9BACT</name>
<accession>M2A9P2</accession>
<evidence type="ECO:0000313" key="2">
    <source>
        <dbReference type="EMBL" id="EMB18951.1"/>
    </source>
</evidence>
<keyword evidence="1" id="KW-0812">Transmembrane</keyword>
<keyword evidence="3" id="KW-1185">Reference proteome</keyword>
<organism evidence="2 3">
    <name type="scientific">Rhodopirellula europaea 6C</name>
    <dbReference type="NCBI Taxonomy" id="1263867"/>
    <lineage>
        <taxon>Bacteria</taxon>
        <taxon>Pseudomonadati</taxon>
        <taxon>Planctomycetota</taxon>
        <taxon>Planctomycetia</taxon>
        <taxon>Pirellulales</taxon>
        <taxon>Pirellulaceae</taxon>
        <taxon>Rhodopirellula</taxon>
    </lineage>
</organism>
<evidence type="ECO:0000256" key="1">
    <source>
        <dbReference type="SAM" id="Phobius"/>
    </source>
</evidence>
<sequence>MSAIIGLTFAWQTLVVYAFSTMVDPQIRGGDRAKMIADRFLFGDGPFQIVIVCMLIYLAATGLISAMLFSTFAIWRQPTLKVGTMISCSAGGLVTLSIVGCFLTR</sequence>
<evidence type="ECO:0000313" key="3">
    <source>
        <dbReference type="Proteomes" id="UP000011529"/>
    </source>
</evidence>
<feature type="transmembrane region" description="Helical" evidence="1">
    <location>
        <begin position="82"/>
        <end position="103"/>
    </location>
</feature>
<reference evidence="2" key="1">
    <citation type="submission" date="2012-11" db="EMBL/GenBank/DDBJ databases">
        <title>Permanent draft genomes of Rhodopirellula europaea strain SH398 and 6C.</title>
        <authorList>
            <person name="Richter M."/>
            <person name="Richter-Heitmann T."/>
            <person name="Frank C."/>
            <person name="Harder J."/>
            <person name="Glockner F.O."/>
        </authorList>
    </citation>
    <scope>NUCLEOTIDE SEQUENCE</scope>
    <source>
        <strain evidence="2">6C</strain>
    </source>
</reference>
<protein>
    <submittedName>
        <fullName evidence="2">Membrane protein</fullName>
    </submittedName>
</protein>
<comment type="caution">
    <text evidence="2">The sequence shown here is derived from an EMBL/GenBank/DDBJ whole genome shotgun (WGS) entry which is preliminary data.</text>
</comment>
<dbReference type="PATRIC" id="fig|1263867.3.peg.345"/>
<gene>
    <name evidence="2" type="ORF">RE6C_00318</name>
</gene>